<dbReference type="RefSeq" id="WP_104425318.1">
    <property type="nucleotide sequence ID" value="NZ_PTIY01000024.1"/>
</dbReference>
<comment type="caution">
    <text evidence="8">The sequence shown here is derived from an EMBL/GenBank/DDBJ whole genome shotgun (WGS) entry which is preliminary data.</text>
</comment>
<dbReference type="InterPro" id="IPR011701">
    <property type="entry name" value="MFS"/>
</dbReference>
<feature type="transmembrane region" description="Helical" evidence="7">
    <location>
        <begin position="299"/>
        <end position="317"/>
    </location>
</feature>
<evidence type="ECO:0000256" key="1">
    <source>
        <dbReference type="ARBA" id="ARBA00004651"/>
    </source>
</evidence>
<dbReference type="GO" id="GO:0022857">
    <property type="term" value="F:transmembrane transporter activity"/>
    <property type="evidence" value="ECO:0007669"/>
    <property type="project" value="InterPro"/>
</dbReference>
<dbReference type="Pfam" id="PF07690">
    <property type="entry name" value="MFS_1"/>
    <property type="match status" value="1"/>
</dbReference>
<keyword evidence="5 7" id="KW-1133">Transmembrane helix</keyword>
<dbReference type="Gene3D" id="1.20.1250.20">
    <property type="entry name" value="MFS general substrate transporter like domains"/>
    <property type="match status" value="1"/>
</dbReference>
<feature type="transmembrane region" description="Helical" evidence="7">
    <location>
        <begin position="276"/>
        <end position="293"/>
    </location>
</feature>
<feature type="transmembrane region" description="Helical" evidence="7">
    <location>
        <begin position="93"/>
        <end position="114"/>
    </location>
</feature>
<evidence type="ECO:0000313" key="9">
    <source>
        <dbReference type="Proteomes" id="UP000238071"/>
    </source>
</evidence>
<feature type="transmembrane region" description="Helical" evidence="7">
    <location>
        <begin position="329"/>
        <end position="351"/>
    </location>
</feature>
<dbReference type="AlphaFoldDB" id="A0A2S6GHQ6"/>
<dbReference type="CDD" id="cd06173">
    <property type="entry name" value="MFS_MefA_like"/>
    <property type="match status" value="1"/>
</dbReference>
<evidence type="ECO:0000256" key="4">
    <source>
        <dbReference type="ARBA" id="ARBA00022692"/>
    </source>
</evidence>
<name>A0A2S6GHQ6_9GAMM</name>
<reference evidence="8 9" key="1">
    <citation type="submission" date="2018-02" db="EMBL/GenBank/DDBJ databases">
        <title>Subsurface microbial communities from deep shales in Ohio and West Virginia, USA.</title>
        <authorList>
            <person name="Wrighton K."/>
        </authorList>
    </citation>
    <scope>NUCLEOTIDE SEQUENCE [LARGE SCALE GENOMIC DNA]</scope>
    <source>
        <strain evidence="8 9">OWC-G53F</strain>
    </source>
</reference>
<accession>A0A2S6GHQ6</accession>
<feature type="transmembrane region" description="Helical" evidence="7">
    <location>
        <begin position="39"/>
        <end position="59"/>
    </location>
</feature>
<keyword evidence="6 7" id="KW-0472">Membrane</keyword>
<feature type="transmembrane region" description="Helical" evidence="7">
    <location>
        <begin position="152"/>
        <end position="174"/>
    </location>
</feature>
<protein>
    <submittedName>
        <fullName evidence="8">LPLT family lysophospholipid transporter-like MFS transporter</fullName>
    </submittedName>
</protein>
<organism evidence="8 9">
    <name type="scientific">Methylobacter tundripaludum</name>
    <dbReference type="NCBI Taxonomy" id="173365"/>
    <lineage>
        <taxon>Bacteria</taxon>
        <taxon>Pseudomonadati</taxon>
        <taxon>Pseudomonadota</taxon>
        <taxon>Gammaproteobacteria</taxon>
        <taxon>Methylococcales</taxon>
        <taxon>Methylococcaceae</taxon>
        <taxon>Methylobacter</taxon>
    </lineage>
</organism>
<keyword evidence="4 7" id="KW-0812">Transmembrane</keyword>
<dbReference type="GO" id="GO:0005886">
    <property type="term" value="C:plasma membrane"/>
    <property type="evidence" value="ECO:0007669"/>
    <property type="project" value="UniProtKB-SubCell"/>
</dbReference>
<dbReference type="SUPFAM" id="SSF103473">
    <property type="entry name" value="MFS general substrate transporter"/>
    <property type="match status" value="1"/>
</dbReference>
<dbReference type="PANTHER" id="PTHR43266:SF2">
    <property type="entry name" value="MAJOR FACILITATOR SUPERFAMILY (MFS) PROFILE DOMAIN-CONTAINING PROTEIN"/>
    <property type="match status" value="1"/>
</dbReference>
<feature type="transmembrane region" description="Helical" evidence="7">
    <location>
        <begin position="357"/>
        <end position="381"/>
    </location>
</feature>
<sequence>MNKQIYPLLIAQFLSAFADNAILFTVIAMVMQSTQLPGWYVPALQSVFLVAFVVLAPWVGGFADNHPKSRVLIIANLIKAAGAGLLLCNVEPLIAYCIVGVGAAVYSPAKYGILPELAGHEFLVKANSWIEGSTILAILMGMIVGAKVADYSIVWALTGTIVMFTASALITLSLPVRILKHETIPGSRIMAFWKEIGAFFITPRSRFAILGGSLFWAAAATLRVIIVVWAPLVLLSKNATEIAELTLFLAVGIIAGSALVPRMIPLEHLRRARIPAYLMAAFIIVLSLMDSIWPARFTLFFIGMMGGMFIVPVNAALQEIGQQSIGSGSAVALQGFFQNLAMLLAVGGYTFAAAHHIAPVAAMFVLGALVFGATFLVSLHLPDNQQK</sequence>
<evidence type="ECO:0000256" key="3">
    <source>
        <dbReference type="ARBA" id="ARBA00022475"/>
    </source>
</evidence>
<dbReference type="EMBL" id="PTIY01000024">
    <property type="protein sequence ID" value="PPK64749.1"/>
    <property type="molecule type" value="Genomic_DNA"/>
</dbReference>
<keyword evidence="2" id="KW-0813">Transport</keyword>
<keyword evidence="3" id="KW-1003">Cell membrane</keyword>
<dbReference type="InterPro" id="IPR036259">
    <property type="entry name" value="MFS_trans_sf"/>
</dbReference>
<evidence type="ECO:0000313" key="8">
    <source>
        <dbReference type="EMBL" id="PPK64749.1"/>
    </source>
</evidence>
<comment type="subcellular location">
    <subcellularLocation>
        <location evidence="1">Cell membrane</location>
        <topology evidence="1">Multi-pass membrane protein</topology>
    </subcellularLocation>
</comment>
<dbReference type="PANTHER" id="PTHR43266">
    <property type="entry name" value="MACROLIDE-EFFLUX PROTEIN"/>
    <property type="match status" value="1"/>
</dbReference>
<keyword evidence="9" id="KW-1185">Reference proteome</keyword>
<feature type="transmembrane region" description="Helical" evidence="7">
    <location>
        <begin position="207"/>
        <end position="230"/>
    </location>
</feature>
<proteinExistence type="predicted"/>
<evidence type="ECO:0000256" key="7">
    <source>
        <dbReference type="SAM" id="Phobius"/>
    </source>
</evidence>
<feature type="transmembrane region" description="Helical" evidence="7">
    <location>
        <begin position="242"/>
        <end position="264"/>
    </location>
</feature>
<dbReference type="Proteomes" id="UP000238071">
    <property type="component" value="Unassembled WGS sequence"/>
</dbReference>
<evidence type="ECO:0000256" key="5">
    <source>
        <dbReference type="ARBA" id="ARBA00022989"/>
    </source>
</evidence>
<gene>
    <name evidence="8" type="ORF">B0F88_1247</name>
</gene>
<dbReference type="NCBIfam" id="NF008397">
    <property type="entry name" value="PRK11195.1"/>
    <property type="match status" value="1"/>
</dbReference>
<evidence type="ECO:0000256" key="2">
    <source>
        <dbReference type="ARBA" id="ARBA00022448"/>
    </source>
</evidence>
<dbReference type="OrthoDB" id="9803968at2"/>
<evidence type="ECO:0000256" key="6">
    <source>
        <dbReference type="ARBA" id="ARBA00023136"/>
    </source>
</evidence>